<accession>A0A2T7GBW8</accession>
<dbReference type="PANTHER" id="PTHR36920:SF1">
    <property type="entry name" value="OUTER MEMBRANE PROTEIN W"/>
    <property type="match status" value="1"/>
</dbReference>
<feature type="signal peptide" evidence="2">
    <location>
        <begin position="1"/>
        <end position="25"/>
    </location>
</feature>
<dbReference type="Pfam" id="PF03922">
    <property type="entry name" value="OmpW"/>
    <property type="match status" value="1"/>
</dbReference>
<dbReference type="RefSeq" id="WP_108690624.1">
    <property type="nucleotide sequence ID" value="NZ_QCYH01000001.1"/>
</dbReference>
<dbReference type="AlphaFoldDB" id="A0A2T7GBW8"/>
<dbReference type="OrthoDB" id="9807574at2"/>
<dbReference type="Gene3D" id="2.40.160.20">
    <property type="match status" value="1"/>
</dbReference>
<evidence type="ECO:0008006" key="5">
    <source>
        <dbReference type="Google" id="ProtNLM"/>
    </source>
</evidence>
<dbReference type="InterPro" id="IPR005618">
    <property type="entry name" value="OMPW"/>
</dbReference>
<organism evidence="3 4">
    <name type="scientific">Pelagivirga sediminicola</name>
    <dbReference type="NCBI Taxonomy" id="2170575"/>
    <lineage>
        <taxon>Bacteria</taxon>
        <taxon>Pseudomonadati</taxon>
        <taxon>Pseudomonadota</taxon>
        <taxon>Alphaproteobacteria</taxon>
        <taxon>Rhodobacterales</taxon>
        <taxon>Paracoccaceae</taxon>
        <taxon>Pelagivirga</taxon>
    </lineage>
</organism>
<dbReference type="PANTHER" id="PTHR36920">
    <property type="match status" value="1"/>
</dbReference>
<evidence type="ECO:0000256" key="1">
    <source>
        <dbReference type="ARBA" id="ARBA00009330"/>
    </source>
</evidence>
<dbReference type="InterPro" id="IPR011250">
    <property type="entry name" value="OMP/PagP_B-barrel"/>
</dbReference>
<protein>
    <recommendedName>
        <fullName evidence="5">OmpW family protein</fullName>
    </recommendedName>
</protein>
<dbReference type="Proteomes" id="UP000244446">
    <property type="component" value="Unassembled WGS sequence"/>
</dbReference>
<dbReference type="EMBL" id="QCYH01000001">
    <property type="protein sequence ID" value="PVA11878.1"/>
    <property type="molecule type" value="Genomic_DNA"/>
</dbReference>
<comment type="similarity">
    <text evidence="1">Belongs to the OmpW/AlkL family.</text>
</comment>
<evidence type="ECO:0000256" key="2">
    <source>
        <dbReference type="SAM" id="SignalP"/>
    </source>
</evidence>
<feature type="chain" id="PRO_5015551650" description="OmpW family protein" evidence="2">
    <location>
        <begin position="26"/>
        <end position="203"/>
    </location>
</feature>
<reference evidence="3 4" key="1">
    <citation type="submission" date="2018-04" db="EMBL/GenBank/DDBJ databases">
        <title>Pelagivirga bohaiensis gen. nov., sp. nov., a bacterium isolated from the Bohai Sea.</title>
        <authorList>
            <person name="Ji X."/>
        </authorList>
    </citation>
    <scope>NUCLEOTIDE SEQUENCE [LARGE SCALE GENOMIC DNA]</scope>
    <source>
        <strain evidence="3 4">BH-SD19</strain>
    </source>
</reference>
<comment type="caution">
    <text evidence="3">The sequence shown here is derived from an EMBL/GenBank/DDBJ whole genome shotgun (WGS) entry which is preliminary data.</text>
</comment>
<gene>
    <name evidence="3" type="ORF">DC366_02790</name>
</gene>
<evidence type="ECO:0000313" key="3">
    <source>
        <dbReference type="EMBL" id="PVA11878.1"/>
    </source>
</evidence>
<name>A0A2T7GBW8_9RHOB</name>
<sequence length="203" mass="21243">MTTYIKAAAVACAVAAIGGAAPAFAQQKGDMTLGLGVHGVLPQGGTSTTAAGGISVGDNVRPTLTFEYFVADRVGIEVLAAWPFEHDIKINGAKAGKTKHLPPVISLQYHFVNDSNITPFVGIGVNYTTFFDDKLNSGAGLSLDDSWGLAAHAGVDFKISDAGSLRLDMRYIDIATDAKVNGTKIGTVDIDPFVVGVAYVHRF</sequence>
<dbReference type="GO" id="GO:0055085">
    <property type="term" value="P:transmembrane transport"/>
    <property type="evidence" value="ECO:0007669"/>
    <property type="project" value="TreeGrafter"/>
</dbReference>
<keyword evidence="4" id="KW-1185">Reference proteome</keyword>
<dbReference type="GO" id="GO:0019867">
    <property type="term" value="C:outer membrane"/>
    <property type="evidence" value="ECO:0007669"/>
    <property type="project" value="InterPro"/>
</dbReference>
<proteinExistence type="inferred from homology"/>
<evidence type="ECO:0000313" key="4">
    <source>
        <dbReference type="Proteomes" id="UP000244446"/>
    </source>
</evidence>
<keyword evidence="2" id="KW-0732">Signal</keyword>
<dbReference type="SUPFAM" id="SSF56925">
    <property type="entry name" value="OMPA-like"/>
    <property type="match status" value="1"/>
</dbReference>